<evidence type="ECO:0000256" key="1">
    <source>
        <dbReference type="ARBA" id="ARBA00023224"/>
    </source>
</evidence>
<dbReference type="EMBL" id="CP019645">
    <property type="protein sequence ID" value="AQQ59034.1"/>
    <property type="molecule type" value="Genomic_DNA"/>
</dbReference>
<dbReference type="PANTHER" id="PTHR32089:SF112">
    <property type="entry name" value="LYSOZYME-LIKE PROTEIN-RELATED"/>
    <property type="match status" value="1"/>
</dbReference>
<dbReference type="Gene3D" id="1.20.120.1530">
    <property type="match status" value="1"/>
</dbReference>
<protein>
    <submittedName>
        <fullName evidence="6">Chemotaxis protein</fullName>
    </submittedName>
</protein>
<reference evidence="6 7" key="1">
    <citation type="submission" date="2017-02" db="EMBL/GenBank/DDBJ databases">
        <title>Whole genome sequencing of Helicobacter bilis strain AAQJH.</title>
        <authorList>
            <person name="Conlan S."/>
            <person name="Thomas P.J."/>
            <person name="Mullikin J."/>
            <person name="Palmore T.N."/>
            <person name="Frank K.M."/>
            <person name="Segre J.A."/>
        </authorList>
    </citation>
    <scope>NUCLEOTIDE SEQUENCE [LARGE SCALE GENOMIC DNA]</scope>
    <source>
        <strain evidence="6 7">AAQJH</strain>
    </source>
</reference>
<accession>A0A1Q2LF23</accession>
<dbReference type="PANTHER" id="PTHR32089">
    <property type="entry name" value="METHYL-ACCEPTING CHEMOTAXIS PROTEIN MCPB"/>
    <property type="match status" value="1"/>
</dbReference>
<dbReference type="InterPro" id="IPR004089">
    <property type="entry name" value="MCPsignal_dom"/>
</dbReference>
<organism evidence="6 7">
    <name type="scientific">Helicobacter bilis</name>
    <dbReference type="NCBI Taxonomy" id="37372"/>
    <lineage>
        <taxon>Bacteria</taxon>
        <taxon>Pseudomonadati</taxon>
        <taxon>Campylobacterota</taxon>
        <taxon>Epsilonproteobacteria</taxon>
        <taxon>Campylobacterales</taxon>
        <taxon>Helicobacteraceae</taxon>
        <taxon>Helicobacter</taxon>
    </lineage>
</organism>
<proteinExistence type="predicted"/>
<feature type="domain" description="Methyl-accepting transducer" evidence="5">
    <location>
        <begin position="323"/>
        <end position="542"/>
    </location>
</feature>
<evidence type="ECO:0000313" key="6">
    <source>
        <dbReference type="EMBL" id="AQQ59034.1"/>
    </source>
</evidence>
<dbReference type="Proteomes" id="UP000188298">
    <property type="component" value="Chromosome"/>
</dbReference>
<evidence type="ECO:0000313" key="7">
    <source>
        <dbReference type="Proteomes" id="UP000188298"/>
    </source>
</evidence>
<feature type="transmembrane region" description="Helical" evidence="4">
    <location>
        <begin position="12"/>
        <end position="29"/>
    </location>
</feature>
<evidence type="ECO:0000259" key="5">
    <source>
        <dbReference type="PROSITE" id="PS50111"/>
    </source>
</evidence>
<keyword evidence="4" id="KW-0472">Membrane</keyword>
<keyword evidence="1 2" id="KW-0807">Transducer</keyword>
<dbReference type="Gene3D" id="1.10.287.950">
    <property type="entry name" value="Methyl-accepting chemotaxis protein"/>
    <property type="match status" value="1"/>
</dbReference>
<feature type="coiled-coil region" evidence="3">
    <location>
        <begin position="383"/>
        <end position="410"/>
    </location>
</feature>
<evidence type="ECO:0000256" key="3">
    <source>
        <dbReference type="SAM" id="Coils"/>
    </source>
</evidence>
<dbReference type="KEGG" id="hbl:XJ32_01725"/>
<dbReference type="PROSITE" id="PS50111">
    <property type="entry name" value="CHEMOTAXIS_TRANSDUC_2"/>
    <property type="match status" value="1"/>
</dbReference>
<evidence type="ECO:0000256" key="4">
    <source>
        <dbReference type="SAM" id="Phobius"/>
    </source>
</evidence>
<keyword evidence="4" id="KW-0812">Transmembrane</keyword>
<dbReference type="SMART" id="SM00283">
    <property type="entry name" value="MA"/>
    <property type="match status" value="1"/>
</dbReference>
<sequence length="542" mass="60858">MLNNMNVRWRLRLFPLFLAIIFIIIYSIFSNENNKALARLDQNETLTKIQIKFLNAGQLFYQNGRSTEAYKEFIDTLNEVVGDLRKLQTTFFTEESLSMSNDVISSLESYIKALQETMQTRIKTDQSDGIKGMDEYAQRNSSIRKEASDKLNTLSHWLTTQTAHSLAFVDTVMIAMLLGSVVVFAFLSFAVIWGIVGPLKTIREGIISFCAYINNETNEIKPIVIKNRDEFGEMSRVLDQNIQKVQAGLQKDNAMIQETANIAKKASSGFLKLRIESTPHSPNLVELQKILNDLLQAFYDNIAQVREVLYTYTNNDFTKRVDSTQLNGIMQELFNGVNHMGDEISKILKVQLDLGENLQNKSQNLRDSMNALADSMNTQTASLQQTATSIEEITNSMQNIEDKTSEVTAQSADIKNVIDIIKDIADQTNLLALNAAIEAARAGEHGRGFAVVADEVRKLAERTSKSLGEIEANTNMLVQGINEMSESIKEQVESINQINSAVTQLESITQENTNITIQNNEVASEVSKMALDSVEDSKRRKF</sequence>
<evidence type="ECO:0000256" key="2">
    <source>
        <dbReference type="PROSITE-ProRule" id="PRU00284"/>
    </source>
</evidence>
<dbReference type="GO" id="GO:0016020">
    <property type="term" value="C:membrane"/>
    <property type="evidence" value="ECO:0007669"/>
    <property type="project" value="InterPro"/>
</dbReference>
<dbReference type="GO" id="GO:0007165">
    <property type="term" value="P:signal transduction"/>
    <property type="evidence" value="ECO:0007669"/>
    <property type="project" value="UniProtKB-KW"/>
</dbReference>
<dbReference type="SUPFAM" id="SSF58104">
    <property type="entry name" value="Methyl-accepting chemotaxis protein (MCP) signaling domain"/>
    <property type="match status" value="1"/>
</dbReference>
<dbReference type="Pfam" id="PF00015">
    <property type="entry name" value="MCPsignal"/>
    <property type="match status" value="1"/>
</dbReference>
<dbReference type="AlphaFoldDB" id="A0A1Q2LF23"/>
<keyword evidence="3" id="KW-0175">Coiled coil</keyword>
<gene>
    <name evidence="6" type="ORF">XJ32_01725</name>
</gene>
<name>A0A1Q2LF23_9HELI</name>
<feature type="transmembrane region" description="Helical" evidence="4">
    <location>
        <begin position="174"/>
        <end position="196"/>
    </location>
</feature>
<dbReference type="RefSeq" id="WP_077388151.1">
    <property type="nucleotide sequence ID" value="NZ_CP019645.1"/>
</dbReference>
<keyword evidence="4" id="KW-1133">Transmembrane helix</keyword>